<feature type="region of interest" description="Disordered" evidence="1">
    <location>
        <begin position="1"/>
        <end position="34"/>
    </location>
</feature>
<sequence>MNPVRHPLAIQARPVFHSSPEQHRRKASGGPQLAALPAGPIGANLHRVDLIHASVLGQGNLVLRWSTAEDRAGCIMVSCLALQEQEGKESEKAVRFLEPYTNDAYHAGSSTNWAICVDTSPPEPSEIPTPTGGGSDSYVDNMRMAADSAPERVVALVYLLPGEFAFEGDTVRVPVGKAQVVACKAAYRGRRLGGENIMDALFGMVNARAHATGCALMVTSGIPGYYRTQGYEYGLNMGRGLSTHLSGLSPPPTDAPPSPYTLRRATLDDLPALERLVHAPRSKAEIFIGTQSKDAASLIAQLRYVLGDRLPAYAPPAFPVDPYFILEKRDTDTPDAPPGIVAGRRVAENASAVVQALVRPLASAIGVLPTADGSPNKLVSLRWFLPDAHPLHQWLLAHELAVPPVGSSQYEFYSAWWTAIPSLVRFLEALTPVLNARLAASAHLFGANYTTELQIMAPPRDGRGRRPTHRKRHGVCQACDYEAEYPAEPQPPARRAGAACDGPATVPLVDILFPKRSVWSGWYL</sequence>
<reference evidence="2" key="1">
    <citation type="submission" date="2020-05" db="EMBL/GenBank/DDBJ databases">
        <title>Mycena genomes resolve the evolution of fungal bioluminescence.</title>
        <authorList>
            <person name="Tsai I.J."/>
        </authorList>
    </citation>
    <scope>NUCLEOTIDE SEQUENCE</scope>
    <source>
        <strain evidence="2">CCC161011</strain>
    </source>
</reference>
<dbReference type="Proteomes" id="UP000620124">
    <property type="component" value="Unassembled WGS sequence"/>
</dbReference>
<dbReference type="EMBL" id="JACAZI010000018">
    <property type="protein sequence ID" value="KAF7341103.1"/>
    <property type="molecule type" value="Genomic_DNA"/>
</dbReference>
<comment type="caution">
    <text evidence="2">The sequence shown here is derived from an EMBL/GenBank/DDBJ whole genome shotgun (WGS) entry which is preliminary data.</text>
</comment>
<keyword evidence="3" id="KW-1185">Reference proteome</keyword>
<protein>
    <submittedName>
        <fullName evidence="2">Uncharacterized protein</fullName>
    </submittedName>
</protein>
<name>A0A8H6XGK7_9AGAR</name>
<dbReference type="AlphaFoldDB" id="A0A8H6XGK7"/>
<dbReference type="InterPro" id="IPR016181">
    <property type="entry name" value="Acyl_CoA_acyltransferase"/>
</dbReference>
<dbReference type="OrthoDB" id="2321175at2759"/>
<evidence type="ECO:0000313" key="2">
    <source>
        <dbReference type="EMBL" id="KAF7341103.1"/>
    </source>
</evidence>
<accession>A0A8H6XGK7</accession>
<evidence type="ECO:0000256" key="1">
    <source>
        <dbReference type="SAM" id="MobiDB-lite"/>
    </source>
</evidence>
<dbReference type="SUPFAM" id="SSF55729">
    <property type="entry name" value="Acyl-CoA N-acyltransferases (Nat)"/>
    <property type="match status" value="1"/>
</dbReference>
<organism evidence="2 3">
    <name type="scientific">Mycena venus</name>
    <dbReference type="NCBI Taxonomy" id="2733690"/>
    <lineage>
        <taxon>Eukaryota</taxon>
        <taxon>Fungi</taxon>
        <taxon>Dikarya</taxon>
        <taxon>Basidiomycota</taxon>
        <taxon>Agaricomycotina</taxon>
        <taxon>Agaricomycetes</taxon>
        <taxon>Agaricomycetidae</taxon>
        <taxon>Agaricales</taxon>
        <taxon>Marasmiineae</taxon>
        <taxon>Mycenaceae</taxon>
        <taxon>Mycena</taxon>
    </lineage>
</organism>
<dbReference type="Gene3D" id="3.40.630.30">
    <property type="match status" value="1"/>
</dbReference>
<proteinExistence type="predicted"/>
<evidence type="ECO:0000313" key="3">
    <source>
        <dbReference type="Proteomes" id="UP000620124"/>
    </source>
</evidence>
<gene>
    <name evidence="2" type="ORF">MVEN_01844500</name>
</gene>